<keyword evidence="1" id="KW-0677">Repeat</keyword>
<dbReference type="GO" id="GO:0036503">
    <property type="term" value="P:ERAD pathway"/>
    <property type="evidence" value="ECO:0007669"/>
    <property type="project" value="TreeGrafter"/>
</dbReference>
<protein>
    <recommendedName>
        <fullName evidence="4">HEAT domain-containing protein</fullName>
    </recommendedName>
</protein>
<dbReference type="GO" id="GO:0005737">
    <property type="term" value="C:cytoplasm"/>
    <property type="evidence" value="ECO:0007669"/>
    <property type="project" value="TreeGrafter"/>
</dbReference>
<gene>
    <name evidence="2" type="ORF">AMK59_6598</name>
</gene>
<dbReference type="Gene3D" id="1.25.10.10">
    <property type="entry name" value="Leucine-rich Repeat Variant"/>
    <property type="match status" value="1"/>
</dbReference>
<dbReference type="Proteomes" id="UP000051574">
    <property type="component" value="Unassembled WGS sequence"/>
</dbReference>
<feature type="non-terminal residue" evidence="2">
    <location>
        <position position="415"/>
    </location>
</feature>
<reference evidence="2 3" key="1">
    <citation type="submission" date="2015-09" db="EMBL/GenBank/DDBJ databases">
        <title>Draft genome of the scarab beetle Oryctes borbonicus.</title>
        <authorList>
            <person name="Meyer J.M."/>
            <person name="Markov G.V."/>
            <person name="Baskaran P."/>
            <person name="Herrmann M."/>
            <person name="Sommer R.J."/>
            <person name="Roedelsperger C."/>
        </authorList>
    </citation>
    <scope>NUCLEOTIDE SEQUENCE [LARGE SCALE GENOMIC DNA]</scope>
    <source>
        <strain evidence="2">OB123</strain>
        <tissue evidence="2">Whole animal</tissue>
    </source>
</reference>
<dbReference type="InterPro" id="IPR011989">
    <property type="entry name" value="ARM-like"/>
</dbReference>
<evidence type="ECO:0000313" key="2">
    <source>
        <dbReference type="EMBL" id="KRT79158.1"/>
    </source>
</evidence>
<evidence type="ECO:0000313" key="3">
    <source>
        <dbReference type="Proteomes" id="UP000051574"/>
    </source>
</evidence>
<evidence type="ECO:0000256" key="1">
    <source>
        <dbReference type="ARBA" id="ARBA00022737"/>
    </source>
</evidence>
<dbReference type="InterPro" id="IPR016024">
    <property type="entry name" value="ARM-type_fold"/>
</dbReference>
<accession>A0A0T6AVS3</accession>
<name>A0A0T6AVS3_9SCAR</name>
<sequence>LIKQAGSKNLESQHGALLGIGNCLERRIMCTLRKDCNRGETLKNAVTTIVSYLNQQNILLMGAACTSIGLIGKSTALPLENGNTSSTGSPDAKRPAIGKITKFDVLTQLLEIMKNGKLPSKIRERAARSLGLLCVGEDFPFTKEVIQGLLDTAKETKDVEVHFSIGESLVMCVQGIWSSEARDAWLVLPNDYAPENTMMEKPNDENLEQLVDDLLKYASETHPNARQAASIWLLALLKSCPDREPIKNKLQVIQNRFMDLLSENNDIVQDVASKGLCLVYDYSKSDDLLVSLVDQLTTGRRTAIQVSSSTKLFEEGELGKAPTGGNLTTYKELCSLASDLNKPDLIYKFMQIANHNTIWNSKKGAAFGFTTIAEKCGEHLQPYLPKIIPKLYRYQYDPTPSLQMSMQNIWHALVP</sequence>
<organism evidence="2 3">
    <name type="scientific">Oryctes borbonicus</name>
    <dbReference type="NCBI Taxonomy" id="1629725"/>
    <lineage>
        <taxon>Eukaryota</taxon>
        <taxon>Metazoa</taxon>
        <taxon>Ecdysozoa</taxon>
        <taxon>Arthropoda</taxon>
        <taxon>Hexapoda</taxon>
        <taxon>Insecta</taxon>
        <taxon>Pterygota</taxon>
        <taxon>Neoptera</taxon>
        <taxon>Endopterygota</taxon>
        <taxon>Coleoptera</taxon>
        <taxon>Polyphaga</taxon>
        <taxon>Scarabaeiformia</taxon>
        <taxon>Scarabaeidae</taxon>
        <taxon>Dynastinae</taxon>
        <taxon>Oryctes</taxon>
    </lineage>
</organism>
<dbReference type="GO" id="GO:0005634">
    <property type="term" value="C:nucleus"/>
    <property type="evidence" value="ECO:0007669"/>
    <property type="project" value="TreeGrafter"/>
</dbReference>
<comment type="caution">
    <text evidence="2">The sequence shown here is derived from an EMBL/GenBank/DDBJ whole genome shotgun (WGS) entry which is preliminary data.</text>
</comment>
<dbReference type="PANTHER" id="PTHR23346:SF19">
    <property type="entry name" value="PROTEASOME ADAPTER AND SCAFFOLD PROTEIN ECM29"/>
    <property type="match status" value="1"/>
</dbReference>
<dbReference type="SUPFAM" id="SSF48371">
    <property type="entry name" value="ARM repeat"/>
    <property type="match status" value="1"/>
</dbReference>
<dbReference type="AlphaFoldDB" id="A0A0T6AVS3"/>
<proteinExistence type="predicted"/>
<dbReference type="GO" id="GO:0060090">
    <property type="term" value="F:molecular adaptor activity"/>
    <property type="evidence" value="ECO:0007669"/>
    <property type="project" value="TreeGrafter"/>
</dbReference>
<dbReference type="OrthoDB" id="6743435at2759"/>
<feature type="non-terminal residue" evidence="2">
    <location>
        <position position="1"/>
    </location>
</feature>
<dbReference type="PANTHER" id="PTHR23346">
    <property type="entry name" value="TRANSLATIONAL ACTIVATOR GCN1-RELATED"/>
    <property type="match status" value="1"/>
</dbReference>
<keyword evidence="3" id="KW-1185">Reference proteome</keyword>
<dbReference type="EMBL" id="LJIG01022702">
    <property type="protein sequence ID" value="KRT79158.1"/>
    <property type="molecule type" value="Genomic_DNA"/>
</dbReference>
<evidence type="ECO:0008006" key="4">
    <source>
        <dbReference type="Google" id="ProtNLM"/>
    </source>
</evidence>